<organism evidence="2 3">
    <name type="scientific">Oryza sativa subsp. japonica</name>
    <name type="common">Rice</name>
    <dbReference type="NCBI Taxonomy" id="39947"/>
    <lineage>
        <taxon>Eukaryota</taxon>
        <taxon>Viridiplantae</taxon>
        <taxon>Streptophyta</taxon>
        <taxon>Embryophyta</taxon>
        <taxon>Tracheophyta</taxon>
        <taxon>Spermatophyta</taxon>
        <taxon>Magnoliopsida</taxon>
        <taxon>Liliopsida</taxon>
        <taxon>Poales</taxon>
        <taxon>Poaceae</taxon>
        <taxon>BOP clade</taxon>
        <taxon>Oryzoideae</taxon>
        <taxon>Oryzeae</taxon>
        <taxon>Oryzinae</taxon>
        <taxon>Oryza</taxon>
        <taxon>Oryza sativa</taxon>
    </lineage>
</organism>
<reference evidence="3" key="1">
    <citation type="journal article" date="2005" name="Nature">
        <title>The map-based sequence of the rice genome.</title>
        <authorList>
            <consortium name="International rice genome sequencing project (IRGSP)"/>
            <person name="Matsumoto T."/>
            <person name="Wu J."/>
            <person name="Kanamori H."/>
            <person name="Katayose Y."/>
            <person name="Fujisawa M."/>
            <person name="Namiki N."/>
            <person name="Mizuno H."/>
            <person name="Yamamoto K."/>
            <person name="Antonio B.A."/>
            <person name="Baba T."/>
            <person name="Sakata K."/>
            <person name="Nagamura Y."/>
            <person name="Aoki H."/>
            <person name="Arikawa K."/>
            <person name="Arita K."/>
            <person name="Bito T."/>
            <person name="Chiden Y."/>
            <person name="Fujitsuka N."/>
            <person name="Fukunaka R."/>
            <person name="Hamada M."/>
            <person name="Harada C."/>
            <person name="Hayashi A."/>
            <person name="Hijishita S."/>
            <person name="Honda M."/>
            <person name="Hosokawa S."/>
            <person name="Ichikawa Y."/>
            <person name="Idonuma A."/>
            <person name="Iijima M."/>
            <person name="Ikeda M."/>
            <person name="Ikeno M."/>
            <person name="Ito K."/>
            <person name="Ito S."/>
            <person name="Ito T."/>
            <person name="Ito Y."/>
            <person name="Ito Y."/>
            <person name="Iwabuchi A."/>
            <person name="Kamiya K."/>
            <person name="Karasawa W."/>
            <person name="Kurita K."/>
            <person name="Katagiri S."/>
            <person name="Kikuta A."/>
            <person name="Kobayashi H."/>
            <person name="Kobayashi N."/>
            <person name="Machita K."/>
            <person name="Maehara T."/>
            <person name="Masukawa M."/>
            <person name="Mizubayashi T."/>
            <person name="Mukai Y."/>
            <person name="Nagasaki H."/>
            <person name="Nagata Y."/>
            <person name="Naito S."/>
            <person name="Nakashima M."/>
            <person name="Nakama Y."/>
            <person name="Nakamichi Y."/>
            <person name="Nakamura M."/>
            <person name="Meguro A."/>
            <person name="Negishi M."/>
            <person name="Ohta I."/>
            <person name="Ohta T."/>
            <person name="Okamoto M."/>
            <person name="Ono N."/>
            <person name="Saji S."/>
            <person name="Sakaguchi M."/>
            <person name="Sakai K."/>
            <person name="Shibata M."/>
            <person name="Shimokawa T."/>
            <person name="Song J."/>
            <person name="Takazaki Y."/>
            <person name="Terasawa K."/>
            <person name="Tsugane M."/>
            <person name="Tsuji K."/>
            <person name="Ueda S."/>
            <person name="Waki K."/>
            <person name="Yamagata H."/>
            <person name="Yamamoto M."/>
            <person name="Yamamoto S."/>
            <person name="Yamane H."/>
            <person name="Yoshiki S."/>
            <person name="Yoshihara R."/>
            <person name="Yukawa K."/>
            <person name="Zhong H."/>
            <person name="Yano M."/>
            <person name="Yuan Q."/>
            <person name="Ouyang S."/>
            <person name="Liu J."/>
            <person name="Jones K.M."/>
            <person name="Gansberger K."/>
            <person name="Moffat K."/>
            <person name="Hill J."/>
            <person name="Bera J."/>
            <person name="Fadrosh D."/>
            <person name="Jin S."/>
            <person name="Johri S."/>
            <person name="Kim M."/>
            <person name="Overton L."/>
            <person name="Reardon M."/>
            <person name="Tsitrin T."/>
            <person name="Vuong H."/>
            <person name="Weaver B."/>
            <person name="Ciecko A."/>
            <person name="Tallon L."/>
            <person name="Jackson J."/>
            <person name="Pai G."/>
            <person name="Aken S.V."/>
            <person name="Utterback T."/>
            <person name="Reidmuller S."/>
            <person name="Feldblyum T."/>
            <person name="Hsiao J."/>
            <person name="Zismann V."/>
            <person name="Iobst S."/>
            <person name="de Vazeille A.R."/>
            <person name="Buell C.R."/>
            <person name="Ying K."/>
            <person name="Li Y."/>
            <person name="Lu T."/>
            <person name="Huang Y."/>
            <person name="Zhao Q."/>
            <person name="Feng Q."/>
            <person name="Zhang L."/>
            <person name="Zhu J."/>
            <person name="Weng Q."/>
            <person name="Mu J."/>
            <person name="Lu Y."/>
            <person name="Fan D."/>
            <person name="Liu Y."/>
            <person name="Guan J."/>
            <person name="Zhang Y."/>
            <person name="Yu S."/>
            <person name="Liu X."/>
            <person name="Zhang Y."/>
            <person name="Hong G."/>
            <person name="Han B."/>
            <person name="Choisne N."/>
            <person name="Demange N."/>
            <person name="Orjeda G."/>
            <person name="Samain S."/>
            <person name="Cattolico L."/>
            <person name="Pelletier E."/>
            <person name="Couloux A."/>
            <person name="Segurens B."/>
            <person name="Wincker P."/>
            <person name="D'Hont A."/>
            <person name="Scarpelli C."/>
            <person name="Weissenbach J."/>
            <person name="Salanoubat M."/>
            <person name="Quetier F."/>
            <person name="Yu Y."/>
            <person name="Kim H.R."/>
            <person name="Rambo T."/>
            <person name="Currie J."/>
            <person name="Collura K."/>
            <person name="Luo M."/>
            <person name="Yang T."/>
            <person name="Ammiraju J.S.S."/>
            <person name="Engler F."/>
            <person name="Soderlund C."/>
            <person name="Wing R.A."/>
            <person name="Palmer L.E."/>
            <person name="de la Bastide M."/>
            <person name="Spiegel L."/>
            <person name="Nascimento L."/>
            <person name="Zutavern T."/>
            <person name="O'Shaughnessy A."/>
            <person name="Dike S."/>
            <person name="Dedhia N."/>
            <person name="Preston R."/>
            <person name="Balija V."/>
            <person name="McCombie W.R."/>
            <person name="Chow T."/>
            <person name="Chen H."/>
            <person name="Chung M."/>
            <person name="Chen C."/>
            <person name="Shaw J."/>
            <person name="Wu H."/>
            <person name="Hsiao K."/>
            <person name="Chao Y."/>
            <person name="Chu M."/>
            <person name="Cheng C."/>
            <person name="Hour A."/>
            <person name="Lee P."/>
            <person name="Lin S."/>
            <person name="Lin Y."/>
            <person name="Liou J."/>
            <person name="Liu S."/>
            <person name="Hsing Y."/>
            <person name="Raghuvanshi S."/>
            <person name="Mohanty A."/>
            <person name="Bharti A.K."/>
            <person name="Gaur A."/>
            <person name="Gupta V."/>
            <person name="Kumar D."/>
            <person name="Ravi V."/>
            <person name="Vij S."/>
            <person name="Kapur A."/>
            <person name="Khurana P."/>
            <person name="Khurana P."/>
            <person name="Khurana J.P."/>
            <person name="Tyagi A.K."/>
            <person name="Gaikwad K."/>
            <person name="Singh A."/>
            <person name="Dalal V."/>
            <person name="Srivastava S."/>
            <person name="Dixit A."/>
            <person name="Pal A.K."/>
            <person name="Ghazi I.A."/>
            <person name="Yadav M."/>
            <person name="Pandit A."/>
            <person name="Bhargava A."/>
            <person name="Sureshbabu K."/>
            <person name="Batra K."/>
            <person name="Sharma T.R."/>
            <person name="Mohapatra T."/>
            <person name="Singh N.K."/>
            <person name="Messing J."/>
            <person name="Nelson A.B."/>
            <person name="Fuks G."/>
            <person name="Kavchok S."/>
            <person name="Keizer G."/>
            <person name="Linton E."/>
            <person name="Llaca V."/>
            <person name="Song R."/>
            <person name="Tanyolac B."/>
            <person name="Young S."/>
            <person name="Ho-Il K."/>
            <person name="Hahn J.H."/>
            <person name="Sangsakoo G."/>
            <person name="Vanavichit A."/>
            <person name="de Mattos Luiz.A.T."/>
            <person name="Zimmer P.D."/>
            <person name="Malone G."/>
            <person name="Dellagostin O."/>
            <person name="de Oliveira A.C."/>
            <person name="Bevan M."/>
            <person name="Bancroft I."/>
            <person name="Minx P."/>
            <person name="Cordum H."/>
            <person name="Wilson R."/>
            <person name="Cheng Z."/>
            <person name="Jin W."/>
            <person name="Jiang J."/>
            <person name="Leong S.A."/>
            <person name="Iwama H."/>
            <person name="Gojobori T."/>
            <person name="Itoh T."/>
            <person name="Niimura Y."/>
            <person name="Fujii Y."/>
            <person name="Habara T."/>
            <person name="Sakai H."/>
            <person name="Sato Y."/>
            <person name="Wilson G."/>
            <person name="Kumar K."/>
            <person name="McCouch S."/>
            <person name="Juretic N."/>
            <person name="Hoen D."/>
            <person name="Wright S."/>
            <person name="Bruskiewich R."/>
            <person name="Bureau T."/>
            <person name="Miyao A."/>
            <person name="Hirochika H."/>
            <person name="Nishikawa T."/>
            <person name="Kadowaki K."/>
            <person name="Sugiura M."/>
            <person name="Burr B."/>
            <person name="Sasaki T."/>
        </authorList>
    </citation>
    <scope>NUCLEOTIDE SEQUENCE [LARGE SCALE GENOMIC DNA]</scope>
    <source>
        <strain evidence="3">cv. Nipponbare</strain>
    </source>
</reference>
<reference evidence="3" key="2">
    <citation type="journal article" date="2008" name="Nucleic Acids Res.">
        <title>The rice annotation project database (RAP-DB): 2008 update.</title>
        <authorList>
            <consortium name="The rice annotation project (RAP)"/>
        </authorList>
    </citation>
    <scope>GENOME REANNOTATION</scope>
    <source>
        <strain evidence="3">cv. Nipponbare</strain>
    </source>
</reference>
<feature type="compositionally biased region" description="Gly residues" evidence="1">
    <location>
        <begin position="27"/>
        <end position="36"/>
    </location>
</feature>
<protein>
    <submittedName>
        <fullName evidence="2">Uncharacterized protein</fullName>
    </submittedName>
</protein>
<evidence type="ECO:0000313" key="3">
    <source>
        <dbReference type="Proteomes" id="UP000000763"/>
    </source>
</evidence>
<evidence type="ECO:0000256" key="1">
    <source>
        <dbReference type="SAM" id="MobiDB-lite"/>
    </source>
</evidence>
<dbReference type="EMBL" id="AP005416">
    <property type="protein sequence ID" value="BAD03572.1"/>
    <property type="molecule type" value="Genomic_DNA"/>
</dbReference>
<dbReference type="AlphaFoldDB" id="Q6Z1K0"/>
<proteinExistence type="predicted"/>
<name>Q6Z1K0_ORYSJ</name>
<sequence>MEVGRGPAGWRPVAGGLTLPSPRSGRRGSGGMGGWPAAGWEAGHVDAKNIRPGRSA</sequence>
<evidence type="ECO:0000313" key="2">
    <source>
        <dbReference type="EMBL" id="BAD03572.1"/>
    </source>
</evidence>
<accession>Q6Z1K0</accession>
<gene>
    <name evidence="2" type="primary">OSJNBb0094P23.22</name>
</gene>
<dbReference type="Proteomes" id="UP000000763">
    <property type="component" value="Chromosome 8"/>
</dbReference>
<feature type="region of interest" description="Disordered" evidence="1">
    <location>
        <begin position="1"/>
        <end position="56"/>
    </location>
</feature>